<dbReference type="EnsemblMetazoa" id="OVOC7736.1">
    <property type="protein sequence ID" value="OVOC7736.1"/>
    <property type="gene ID" value="WBGene00244545"/>
</dbReference>
<evidence type="ECO:0000313" key="7">
    <source>
        <dbReference type="EnsemblMetazoa" id="OVOC7736.1"/>
    </source>
</evidence>
<reference evidence="7" key="2">
    <citation type="submission" date="2022-06" db="UniProtKB">
        <authorList>
            <consortium name="EnsemblMetazoa"/>
        </authorList>
    </citation>
    <scope>IDENTIFICATION</scope>
</reference>
<dbReference type="InterPro" id="IPR002913">
    <property type="entry name" value="START_lipid-bd_dom"/>
</dbReference>
<dbReference type="GO" id="GO:0005789">
    <property type="term" value="C:endoplasmic reticulum membrane"/>
    <property type="evidence" value="ECO:0007669"/>
    <property type="project" value="TreeGrafter"/>
</dbReference>
<organism evidence="7 8">
    <name type="scientific">Onchocerca volvulus</name>
    <dbReference type="NCBI Taxonomy" id="6282"/>
    <lineage>
        <taxon>Eukaryota</taxon>
        <taxon>Metazoa</taxon>
        <taxon>Ecdysozoa</taxon>
        <taxon>Nematoda</taxon>
        <taxon>Chromadorea</taxon>
        <taxon>Rhabditida</taxon>
        <taxon>Spirurina</taxon>
        <taxon>Spiruromorpha</taxon>
        <taxon>Filarioidea</taxon>
        <taxon>Onchocercidae</taxon>
        <taxon>Onchocerca</taxon>
    </lineage>
</organism>
<evidence type="ECO:0000256" key="2">
    <source>
        <dbReference type="ARBA" id="ARBA00022692"/>
    </source>
</evidence>
<evidence type="ECO:0000256" key="4">
    <source>
        <dbReference type="SAM" id="Phobius"/>
    </source>
</evidence>
<accession>A0A8R1TXY7</accession>
<dbReference type="AlphaFoldDB" id="A0A8R1TXY7"/>
<dbReference type="OMA" id="TFFTPMD"/>
<evidence type="ECO:0000313" key="8">
    <source>
        <dbReference type="Proteomes" id="UP000024404"/>
    </source>
</evidence>
<name>A0A8R1TXY7_ONCVO</name>
<evidence type="ECO:0000259" key="5">
    <source>
        <dbReference type="PROSITE" id="PS50848"/>
    </source>
</evidence>
<dbReference type="Proteomes" id="UP000024404">
    <property type="component" value="Unassembled WGS sequence"/>
</dbReference>
<keyword evidence="4" id="KW-1133">Transmembrane helix</keyword>
<keyword evidence="8" id="KW-1185">Reference proteome</keyword>
<keyword evidence="3 4" id="KW-0472">Membrane</keyword>
<feature type="transmembrane region" description="Helical" evidence="4">
    <location>
        <begin position="42"/>
        <end position="63"/>
    </location>
</feature>
<dbReference type="PANTHER" id="PTHR46121:SF4">
    <property type="entry name" value="STEROIDOGENIC ACUTE REGULATORY PROTEIN-LIKE"/>
    <property type="match status" value="1"/>
</dbReference>
<evidence type="ECO:0008006" key="9">
    <source>
        <dbReference type="Google" id="ProtNLM"/>
    </source>
</evidence>
<dbReference type="PROSITE" id="PS51439">
    <property type="entry name" value="MENTAL"/>
    <property type="match status" value="1"/>
</dbReference>
<protein>
    <recommendedName>
        <fullName evidence="9">MENTAL domain-containing protein</fullName>
    </recommendedName>
</protein>
<dbReference type="InterPro" id="IPR051869">
    <property type="entry name" value="STARD3"/>
</dbReference>
<dbReference type="GO" id="GO:0140284">
    <property type="term" value="C:endoplasmic reticulum-endosome membrane contact site"/>
    <property type="evidence" value="ECO:0007669"/>
    <property type="project" value="TreeGrafter"/>
</dbReference>
<keyword evidence="2 4" id="KW-0812">Transmembrane</keyword>
<dbReference type="GO" id="GO:0008289">
    <property type="term" value="F:lipid binding"/>
    <property type="evidence" value="ECO:0007669"/>
    <property type="project" value="InterPro"/>
</dbReference>
<proteinExistence type="predicted"/>
<sequence length="470" mass="54264">MSGINSARNNEENQIMSYPKMSNTEEFFLSGESRISKDRRRFTVVTVFDVCLTALLWVISTVSKGSDWPVVFFREIDISQPDFMKFSLFDVVITAVIRMSILILFYSILLIGHWLPVAITTIATTIFLVVKALFFFSPVQGNLPQYTVLVSAFVVAWFQLWLVPFHILPRERRYMVMPNYSTPSEVSGRNMQTDEEFRSAMEYSSDSEDDNLATILITGKVYSKARYIEEVEGAKLKAKELLTQINSWKLLHRSNPEIRVSKEKKVYFVQDTVACSPKSLFKIIWKDNKLWNKQITDFKVVLHIDATTELVYITTRPILRGYIAPRDFLDVRRMMLDTEKDIYEGAYISVDSSITPTNGNQKLVRGINGANYIRVTCSSSDSKMSQLQWIQESDVKTFLLAKLMQNMYIIMQIITVAFQNVSSKDRCVAFSGAIWIILKYLLAIIPMNIHNNSKNITYRTPTFCPRTYWF</sequence>
<dbReference type="Pfam" id="PF01852">
    <property type="entry name" value="START"/>
    <property type="match status" value="1"/>
</dbReference>
<dbReference type="PROSITE" id="PS50848">
    <property type="entry name" value="START"/>
    <property type="match status" value="1"/>
</dbReference>
<dbReference type="GO" id="GO:0031902">
    <property type="term" value="C:late endosome membrane"/>
    <property type="evidence" value="ECO:0007669"/>
    <property type="project" value="TreeGrafter"/>
</dbReference>
<feature type="transmembrane region" description="Helical" evidence="4">
    <location>
        <begin position="428"/>
        <end position="449"/>
    </location>
</feature>
<evidence type="ECO:0000256" key="3">
    <source>
        <dbReference type="ARBA" id="ARBA00023136"/>
    </source>
</evidence>
<feature type="transmembrane region" description="Helical" evidence="4">
    <location>
        <begin position="83"/>
        <end position="107"/>
    </location>
</feature>
<dbReference type="InterPro" id="IPR019498">
    <property type="entry name" value="MENTAL"/>
</dbReference>
<dbReference type="SMART" id="SM00234">
    <property type="entry name" value="START"/>
    <property type="match status" value="1"/>
</dbReference>
<comment type="subcellular location">
    <subcellularLocation>
        <location evidence="1">Membrane</location>
        <topology evidence="1">Multi-pass membrane protein</topology>
    </subcellularLocation>
</comment>
<evidence type="ECO:0000259" key="6">
    <source>
        <dbReference type="PROSITE" id="PS51439"/>
    </source>
</evidence>
<dbReference type="GO" id="GO:0005765">
    <property type="term" value="C:lysosomal membrane"/>
    <property type="evidence" value="ECO:0007669"/>
    <property type="project" value="TreeGrafter"/>
</dbReference>
<dbReference type="GO" id="GO:0099044">
    <property type="term" value="P:vesicle tethering to endoplasmic reticulum"/>
    <property type="evidence" value="ECO:0007669"/>
    <property type="project" value="TreeGrafter"/>
</dbReference>
<dbReference type="Pfam" id="PF10457">
    <property type="entry name" value="MENTAL"/>
    <property type="match status" value="1"/>
</dbReference>
<feature type="transmembrane region" description="Helical" evidence="4">
    <location>
        <begin position="114"/>
        <end position="136"/>
    </location>
</feature>
<dbReference type="PANTHER" id="PTHR46121">
    <property type="entry name" value="STEROIDOGENIC ACUTE REGULATORY PROTEIN-LIKE"/>
    <property type="match status" value="1"/>
</dbReference>
<dbReference type="Gene3D" id="3.30.530.20">
    <property type="match status" value="1"/>
</dbReference>
<evidence type="ECO:0000256" key="1">
    <source>
        <dbReference type="ARBA" id="ARBA00004141"/>
    </source>
</evidence>
<dbReference type="InterPro" id="IPR023393">
    <property type="entry name" value="START-like_dom_sf"/>
</dbReference>
<feature type="transmembrane region" description="Helical" evidence="4">
    <location>
        <begin position="148"/>
        <end position="168"/>
    </location>
</feature>
<feature type="domain" description="START" evidence="5">
    <location>
        <begin position="248"/>
        <end position="396"/>
    </location>
</feature>
<reference evidence="8" key="1">
    <citation type="submission" date="2013-10" db="EMBL/GenBank/DDBJ databases">
        <title>Genome sequencing of Onchocerca volvulus.</title>
        <authorList>
            <person name="Cotton J."/>
            <person name="Tsai J."/>
            <person name="Stanley E."/>
            <person name="Tracey A."/>
            <person name="Holroyd N."/>
            <person name="Lustigman S."/>
            <person name="Berriman M."/>
        </authorList>
    </citation>
    <scope>NUCLEOTIDE SEQUENCE</scope>
</reference>
<dbReference type="EMBL" id="CMVM020000231">
    <property type="status" value="NOT_ANNOTATED_CDS"/>
    <property type="molecule type" value="Genomic_DNA"/>
</dbReference>
<feature type="domain" description="MENTAL" evidence="6">
    <location>
        <begin position="35"/>
        <end position="207"/>
    </location>
</feature>
<dbReference type="SUPFAM" id="SSF55961">
    <property type="entry name" value="Bet v1-like"/>
    <property type="match status" value="1"/>
</dbReference>